<dbReference type="SUPFAM" id="SSF48498">
    <property type="entry name" value="Tetracyclin repressor-like, C-terminal domain"/>
    <property type="match status" value="1"/>
</dbReference>
<comment type="caution">
    <text evidence="7">The sequence shown here is derived from an EMBL/GenBank/DDBJ whole genome shotgun (WGS) entry which is preliminary data.</text>
</comment>
<dbReference type="EMBL" id="NPDZ01000006">
    <property type="protein sequence ID" value="PJZ73089.1"/>
    <property type="molecule type" value="Genomic_DNA"/>
</dbReference>
<protein>
    <submittedName>
        <fullName evidence="7">AcrR family transcriptional regulator</fullName>
    </submittedName>
</protein>
<evidence type="ECO:0000313" key="8">
    <source>
        <dbReference type="Proteomes" id="UP000231962"/>
    </source>
</evidence>
<name>A0A2M9ZM52_9LEPT</name>
<dbReference type="Gene3D" id="1.10.357.10">
    <property type="entry name" value="Tetracycline Repressor, domain 2"/>
    <property type="match status" value="1"/>
</dbReference>
<dbReference type="Pfam" id="PF16925">
    <property type="entry name" value="TetR_C_13"/>
    <property type="match status" value="1"/>
</dbReference>
<proteinExistence type="predicted"/>
<evidence type="ECO:0000256" key="3">
    <source>
        <dbReference type="ARBA" id="ARBA00023163"/>
    </source>
</evidence>
<accession>A0A2M9ZM52</accession>
<dbReference type="Proteomes" id="UP000231990">
    <property type="component" value="Unassembled WGS sequence"/>
</dbReference>
<feature type="DNA-binding region" description="H-T-H motif" evidence="4">
    <location>
        <begin position="28"/>
        <end position="47"/>
    </location>
</feature>
<evidence type="ECO:0000256" key="2">
    <source>
        <dbReference type="ARBA" id="ARBA00023125"/>
    </source>
</evidence>
<gene>
    <name evidence="6" type="ORF">CH360_12885</name>
    <name evidence="7" type="ORF">CH373_11380</name>
</gene>
<dbReference type="InterPro" id="IPR011075">
    <property type="entry name" value="TetR_C"/>
</dbReference>
<dbReference type="SUPFAM" id="SSF46689">
    <property type="entry name" value="Homeodomain-like"/>
    <property type="match status" value="1"/>
</dbReference>
<dbReference type="PANTHER" id="PTHR47506:SF6">
    <property type="entry name" value="HTH-TYPE TRANSCRIPTIONAL REPRESSOR NEMR"/>
    <property type="match status" value="1"/>
</dbReference>
<keyword evidence="8" id="KW-1185">Reference proteome</keyword>
<keyword evidence="1" id="KW-0805">Transcription regulation</keyword>
<reference evidence="8 9" key="1">
    <citation type="submission" date="2017-07" db="EMBL/GenBank/DDBJ databases">
        <title>Leptospira spp. isolated from tropical soils.</title>
        <authorList>
            <person name="Thibeaux R."/>
            <person name="Iraola G."/>
            <person name="Ferres I."/>
            <person name="Bierque E."/>
            <person name="Girault D."/>
            <person name="Soupe-Gilbert M.-E."/>
            <person name="Picardeau M."/>
            <person name="Goarant C."/>
        </authorList>
    </citation>
    <scope>NUCLEOTIDE SEQUENCE [LARGE SCALE GENOMIC DNA]</scope>
    <source>
        <strain evidence="7 9">FH1-B-B1</strain>
        <strain evidence="6 8">FH1-B-C1</strain>
    </source>
</reference>
<dbReference type="Pfam" id="PF00440">
    <property type="entry name" value="TetR_N"/>
    <property type="match status" value="1"/>
</dbReference>
<dbReference type="PANTHER" id="PTHR47506">
    <property type="entry name" value="TRANSCRIPTIONAL REGULATORY PROTEIN"/>
    <property type="match status" value="1"/>
</dbReference>
<dbReference type="InterPro" id="IPR009057">
    <property type="entry name" value="Homeodomain-like_sf"/>
</dbReference>
<evidence type="ECO:0000313" key="9">
    <source>
        <dbReference type="Proteomes" id="UP000231990"/>
    </source>
</evidence>
<evidence type="ECO:0000256" key="1">
    <source>
        <dbReference type="ARBA" id="ARBA00023015"/>
    </source>
</evidence>
<dbReference type="EMBL" id="NPDY01000012">
    <property type="protein sequence ID" value="PJZ69167.1"/>
    <property type="molecule type" value="Genomic_DNA"/>
</dbReference>
<dbReference type="OrthoDB" id="9811084at2"/>
<evidence type="ECO:0000259" key="5">
    <source>
        <dbReference type="PROSITE" id="PS50977"/>
    </source>
</evidence>
<dbReference type="InterPro" id="IPR036271">
    <property type="entry name" value="Tet_transcr_reg_TetR-rel_C_sf"/>
</dbReference>
<evidence type="ECO:0000313" key="7">
    <source>
        <dbReference type="EMBL" id="PJZ73089.1"/>
    </source>
</evidence>
<dbReference type="PROSITE" id="PS50977">
    <property type="entry name" value="HTH_TETR_2"/>
    <property type="match status" value="1"/>
</dbReference>
<feature type="domain" description="HTH tetR-type" evidence="5">
    <location>
        <begin position="5"/>
        <end position="65"/>
    </location>
</feature>
<keyword evidence="2 4" id="KW-0238">DNA-binding</keyword>
<dbReference type="GO" id="GO:0003677">
    <property type="term" value="F:DNA binding"/>
    <property type="evidence" value="ECO:0007669"/>
    <property type="project" value="UniProtKB-UniRule"/>
</dbReference>
<dbReference type="Proteomes" id="UP000231962">
    <property type="component" value="Unassembled WGS sequence"/>
</dbReference>
<dbReference type="Gene3D" id="1.10.10.60">
    <property type="entry name" value="Homeodomain-like"/>
    <property type="match status" value="1"/>
</dbReference>
<dbReference type="AlphaFoldDB" id="A0A2M9ZM52"/>
<dbReference type="InterPro" id="IPR001647">
    <property type="entry name" value="HTH_TetR"/>
</dbReference>
<keyword evidence="3" id="KW-0804">Transcription</keyword>
<sequence>MSKGDDTKTLILGRALRVASTIGLEGLTIGSLADELGMSKSGLFGRFQSKESLQINVLQAGSELFRRHVIYPALKVKPGAERIVVMFEHWMDWIASGPLPGGCIFLPSFAEYDDKPGIVRETLLKIQEDWIRTLSKFVSEAIKAGDLREDIQADNFIQELYGIILSFQLYYRFLKDSKSKKRSSLAFGSLMDRAREKGKTTHHH</sequence>
<organism evidence="7 9">
    <name type="scientific">Leptospira perolatii</name>
    <dbReference type="NCBI Taxonomy" id="2023191"/>
    <lineage>
        <taxon>Bacteria</taxon>
        <taxon>Pseudomonadati</taxon>
        <taxon>Spirochaetota</taxon>
        <taxon>Spirochaetia</taxon>
        <taxon>Leptospirales</taxon>
        <taxon>Leptospiraceae</taxon>
        <taxon>Leptospira</taxon>
    </lineage>
</organism>
<evidence type="ECO:0000256" key="4">
    <source>
        <dbReference type="PROSITE-ProRule" id="PRU00335"/>
    </source>
</evidence>
<evidence type="ECO:0000313" key="6">
    <source>
        <dbReference type="EMBL" id="PJZ69167.1"/>
    </source>
</evidence>
<dbReference type="RefSeq" id="WP_100714455.1">
    <property type="nucleotide sequence ID" value="NZ_NPDY01000012.1"/>
</dbReference>